<keyword evidence="3 11" id="KW-0548">Nucleotidyltransferase</keyword>
<dbReference type="GO" id="GO:0006261">
    <property type="term" value="P:DNA-templated DNA replication"/>
    <property type="evidence" value="ECO:0007669"/>
    <property type="project" value="TreeGrafter"/>
</dbReference>
<evidence type="ECO:0000313" key="14">
    <source>
        <dbReference type="EMBL" id="NDY90625.1"/>
    </source>
</evidence>
<dbReference type="SUPFAM" id="SSF48019">
    <property type="entry name" value="post-AAA+ oligomerization domain-like"/>
    <property type="match status" value="1"/>
</dbReference>
<dbReference type="FunFam" id="3.40.50.300:FF:000014">
    <property type="entry name" value="DNA polymerase III subunit gamma/tau"/>
    <property type="match status" value="1"/>
</dbReference>
<dbReference type="AlphaFoldDB" id="A0A7C9TJH8"/>
<comment type="caution">
    <text evidence="14">The sequence shown here is derived from an EMBL/GenBank/DDBJ whole genome shotgun (WGS) entry which is preliminary data.</text>
</comment>
<protein>
    <recommendedName>
        <fullName evidence="11">DNA polymerase III subunit gamma/tau</fullName>
        <ecNumber evidence="11">2.7.7.7</ecNumber>
    </recommendedName>
</protein>
<dbReference type="Pfam" id="PF12170">
    <property type="entry name" value="DNA_pol3_tau_5"/>
    <property type="match status" value="1"/>
</dbReference>
<keyword evidence="5" id="KW-0479">Metal-binding</keyword>
<evidence type="ECO:0000256" key="4">
    <source>
        <dbReference type="ARBA" id="ARBA00022705"/>
    </source>
</evidence>
<dbReference type="FunFam" id="1.10.8.60:FF:000013">
    <property type="entry name" value="DNA polymerase III subunit gamma/tau"/>
    <property type="match status" value="1"/>
</dbReference>
<evidence type="ECO:0000313" key="15">
    <source>
        <dbReference type="Proteomes" id="UP000484255"/>
    </source>
</evidence>
<sequence length="718" mass="76480">MSYVVLARKYRPHRFEQMVGQDHVVKALTHALEQGRLHHAYLFTGTRGIGKTTVSRILAKSLNCTGADGRGGITSHPCGVCTACREIDADRYIDYVEMDAASNRSIDEIRELIERAAYKPTVGRFKVFMIDEAHQLTKDAFNALLKTLEEPPEYLKFVLATTDPEKMLPTVLSRCLQFNLRPMAPQTVAEHLAQVLEAEAVPADAGALRLLSRAARGSMRDALSLTDQAIAYGAGRLSEEGVRQMLGAVDRRHAERLIEALGQRDGQALLVQVDGLRQLGLSPAGTLDEMARLLQWMAMAQAAPDCLDVQDPDQAAAQALAVAWRADEIHLLYSLALQGRAELSLAPDEFAGLSMALLRFLAFAPARSADGSPVMLAPAVEVAPASPGGMRRSELLASPPPRMEVPVAAPTLPVAARAQPPAPSATVAVDLPAAWPSVPPMPVSAKASPEVASGPSRPASAGLRAGALHAPEVVLPTVAEVPLAKREVASHPAAVAVAPTEPRVRTVARPAPALEPPPWMDEAPPAEEEGHRAETQPRPVGPEQAIGASAPGRLGARRAPGEAHEGAQNACPLPATSPLLESSEVEHTPLGDRWAQEVRALSERGAVTALVRELALQSQLVTLDDAQGHWQLQTESDPLLMPGLADKLSSALSEQLGRPVRLQVLKGATVDTPARRDVEAARLRQSQAEAEILEHEGIKALLSGFGGARVVAGSMRPV</sequence>
<dbReference type="InterPro" id="IPR012763">
    <property type="entry name" value="DNA_pol_III_sug/sutau_N"/>
</dbReference>
<dbReference type="GO" id="GO:0005524">
    <property type="term" value="F:ATP binding"/>
    <property type="evidence" value="ECO:0007669"/>
    <property type="project" value="UniProtKB-KW"/>
</dbReference>
<dbReference type="GO" id="GO:0009360">
    <property type="term" value="C:DNA polymerase III complex"/>
    <property type="evidence" value="ECO:0007669"/>
    <property type="project" value="InterPro"/>
</dbReference>
<keyword evidence="6 11" id="KW-0547">Nucleotide-binding</keyword>
<dbReference type="NCBIfam" id="TIGR02397">
    <property type="entry name" value="dnaX_nterm"/>
    <property type="match status" value="1"/>
</dbReference>
<keyword evidence="4 11" id="KW-0235">DNA replication</keyword>
<dbReference type="EC" id="2.7.7.7" evidence="11"/>
<dbReference type="CDD" id="cd18137">
    <property type="entry name" value="HLD_clamp_pol_III_gamma_tau"/>
    <property type="match status" value="1"/>
</dbReference>
<accession>A0A7C9TJH8</accession>
<evidence type="ECO:0000256" key="2">
    <source>
        <dbReference type="ARBA" id="ARBA00022679"/>
    </source>
</evidence>
<comment type="similarity">
    <text evidence="1 11">Belongs to the DnaX/STICHEL family.</text>
</comment>
<dbReference type="PANTHER" id="PTHR11669">
    <property type="entry name" value="REPLICATION FACTOR C / DNA POLYMERASE III GAMMA-TAU SUBUNIT"/>
    <property type="match status" value="1"/>
</dbReference>
<dbReference type="InterPro" id="IPR022754">
    <property type="entry name" value="DNA_pol_III_gamma-3"/>
</dbReference>
<evidence type="ECO:0000256" key="1">
    <source>
        <dbReference type="ARBA" id="ARBA00006360"/>
    </source>
</evidence>
<evidence type="ECO:0000256" key="12">
    <source>
        <dbReference type="SAM" id="MobiDB-lite"/>
    </source>
</evidence>
<dbReference type="InterPro" id="IPR027417">
    <property type="entry name" value="P-loop_NTPase"/>
</dbReference>
<gene>
    <name evidence="11 14" type="primary">dnaX</name>
    <name evidence="14" type="ORF">G3A44_05355</name>
</gene>
<comment type="subunit">
    <text evidence="11">DNA polymerase III contains a core (composed of alpha, epsilon and theta chains) that associates with a tau subunit. This core dimerizes to form the POLIII' complex. PolIII' associates with the gamma complex (composed of gamma, delta, delta', psi and chi chains) and with the beta chain to form the complete DNA polymerase III complex.</text>
</comment>
<dbReference type="EMBL" id="JAAGOH010000004">
    <property type="protein sequence ID" value="NDY90625.1"/>
    <property type="molecule type" value="Genomic_DNA"/>
</dbReference>
<keyword evidence="7" id="KW-0862">Zinc</keyword>
<dbReference type="CDD" id="cd00009">
    <property type="entry name" value="AAA"/>
    <property type="match status" value="1"/>
</dbReference>
<evidence type="ECO:0000256" key="6">
    <source>
        <dbReference type="ARBA" id="ARBA00022741"/>
    </source>
</evidence>
<dbReference type="Proteomes" id="UP000484255">
    <property type="component" value="Unassembled WGS sequence"/>
</dbReference>
<dbReference type="InterPro" id="IPR045085">
    <property type="entry name" value="HLD_clamp_pol_III_gamma_tau"/>
</dbReference>
<evidence type="ECO:0000259" key="13">
    <source>
        <dbReference type="SMART" id="SM00382"/>
    </source>
</evidence>
<feature type="region of interest" description="Disordered" evidence="12">
    <location>
        <begin position="441"/>
        <end position="462"/>
    </location>
</feature>
<dbReference type="Pfam" id="PF22608">
    <property type="entry name" value="DNAX_ATPase_lid"/>
    <property type="match status" value="1"/>
</dbReference>
<evidence type="ECO:0000256" key="3">
    <source>
        <dbReference type="ARBA" id="ARBA00022695"/>
    </source>
</evidence>
<evidence type="ECO:0000256" key="8">
    <source>
        <dbReference type="ARBA" id="ARBA00022840"/>
    </source>
</evidence>
<evidence type="ECO:0000256" key="7">
    <source>
        <dbReference type="ARBA" id="ARBA00022833"/>
    </source>
</evidence>
<dbReference type="GO" id="GO:0003887">
    <property type="term" value="F:DNA-directed DNA polymerase activity"/>
    <property type="evidence" value="ECO:0007669"/>
    <property type="project" value="UniProtKB-KW"/>
</dbReference>
<evidence type="ECO:0000256" key="10">
    <source>
        <dbReference type="ARBA" id="ARBA00049244"/>
    </source>
</evidence>
<dbReference type="Gene3D" id="1.10.8.60">
    <property type="match status" value="1"/>
</dbReference>
<comment type="function">
    <text evidence="11">DNA polymerase III is a complex, multichain enzyme responsible for most of the replicative synthesis in bacteria. This DNA polymerase also exhibits 3' to 5' exonuclease activity.</text>
</comment>
<dbReference type="InterPro" id="IPR008921">
    <property type="entry name" value="DNA_pol3_clamp-load_cplx_C"/>
</dbReference>
<dbReference type="InterPro" id="IPR003593">
    <property type="entry name" value="AAA+_ATPase"/>
</dbReference>
<keyword evidence="9 11" id="KW-0239">DNA-directed DNA polymerase</keyword>
<name>A0A7C9TJH8_9BURK</name>
<keyword evidence="15" id="KW-1185">Reference proteome</keyword>
<evidence type="ECO:0000256" key="5">
    <source>
        <dbReference type="ARBA" id="ARBA00022723"/>
    </source>
</evidence>
<evidence type="ECO:0000256" key="11">
    <source>
        <dbReference type="RuleBase" id="RU364063"/>
    </source>
</evidence>
<keyword evidence="2 11" id="KW-0808">Transferase</keyword>
<reference evidence="14 15" key="1">
    <citation type="submission" date="2020-02" db="EMBL/GenBank/DDBJ databases">
        <title>Ideonella bacterium strain TBM-1.</title>
        <authorList>
            <person name="Chen W.-M."/>
        </authorList>
    </citation>
    <scope>NUCLEOTIDE SEQUENCE [LARGE SCALE GENOMIC DNA]</scope>
    <source>
        <strain evidence="14 15">TBM-1</strain>
    </source>
</reference>
<dbReference type="SMART" id="SM00382">
    <property type="entry name" value="AAA"/>
    <property type="match status" value="1"/>
</dbReference>
<dbReference type="SUPFAM" id="SSF52540">
    <property type="entry name" value="P-loop containing nucleoside triphosphate hydrolases"/>
    <property type="match status" value="1"/>
</dbReference>
<dbReference type="Pfam" id="PF12169">
    <property type="entry name" value="DNA_pol3_gamma3"/>
    <property type="match status" value="1"/>
</dbReference>
<feature type="domain" description="AAA+ ATPase" evidence="13">
    <location>
        <begin position="37"/>
        <end position="184"/>
    </location>
</feature>
<comment type="catalytic activity">
    <reaction evidence="10 11">
        <text>DNA(n) + a 2'-deoxyribonucleoside 5'-triphosphate = DNA(n+1) + diphosphate</text>
        <dbReference type="Rhea" id="RHEA:22508"/>
        <dbReference type="Rhea" id="RHEA-COMP:17339"/>
        <dbReference type="Rhea" id="RHEA-COMP:17340"/>
        <dbReference type="ChEBI" id="CHEBI:33019"/>
        <dbReference type="ChEBI" id="CHEBI:61560"/>
        <dbReference type="ChEBI" id="CHEBI:173112"/>
        <dbReference type="EC" id="2.7.7.7"/>
    </reaction>
</comment>
<keyword evidence="8 11" id="KW-0067">ATP-binding</keyword>
<organism evidence="14 15">
    <name type="scientific">Ideonella livida</name>
    <dbReference type="NCBI Taxonomy" id="2707176"/>
    <lineage>
        <taxon>Bacteria</taxon>
        <taxon>Pseudomonadati</taxon>
        <taxon>Pseudomonadota</taxon>
        <taxon>Betaproteobacteria</taxon>
        <taxon>Burkholderiales</taxon>
        <taxon>Sphaerotilaceae</taxon>
        <taxon>Ideonella</taxon>
    </lineage>
</organism>
<proteinExistence type="inferred from homology"/>
<dbReference type="PANTHER" id="PTHR11669:SF0">
    <property type="entry name" value="PROTEIN STICHEL-LIKE 2"/>
    <property type="match status" value="1"/>
</dbReference>
<dbReference type="Pfam" id="PF13177">
    <property type="entry name" value="DNA_pol3_delta2"/>
    <property type="match status" value="1"/>
</dbReference>
<dbReference type="InterPro" id="IPR050238">
    <property type="entry name" value="DNA_Rep/Repair_Clamp_Loader"/>
</dbReference>
<dbReference type="RefSeq" id="WP_163456477.1">
    <property type="nucleotide sequence ID" value="NZ_JAAGOH010000004.1"/>
</dbReference>
<dbReference type="GO" id="GO:0003677">
    <property type="term" value="F:DNA binding"/>
    <property type="evidence" value="ECO:0007669"/>
    <property type="project" value="InterPro"/>
</dbReference>
<dbReference type="InterPro" id="IPR021029">
    <property type="entry name" value="DNA_pol_III_tau_dom-5"/>
</dbReference>
<dbReference type="Gene3D" id="3.40.50.300">
    <property type="entry name" value="P-loop containing nucleotide triphosphate hydrolases"/>
    <property type="match status" value="1"/>
</dbReference>
<dbReference type="Gene3D" id="3.30.300.150">
    <property type="entry name" value="DNA polymerase III, tau subunit, domain V"/>
    <property type="match status" value="1"/>
</dbReference>
<dbReference type="InterPro" id="IPR038249">
    <property type="entry name" value="PolIII_tau_V_sf"/>
</dbReference>
<feature type="region of interest" description="Disordered" evidence="12">
    <location>
        <begin position="509"/>
        <end position="545"/>
    </location>
</feature>
<dbReference type="GO" id="GO:0046872">
    <property type="term" value="F:metal ion binding"/>
    <property type="evidence" value="ECO:0007669"/>
    <property type="project" value="UniProtKB-KW"/>
</dbReference>
<evidence type="ECO:0000256" key="9">
    <source>
        <dbReference type="ARBA" id="ARBA00022932"/>
    </source>
</evidence>
<dbReference type="Gene3D" id="1.20.272.10">
    <property type="match status" value="1"/>
</dbReference>